<dbReference type="EMBL" id="PDUG01000002">
    <property type="protein sequence ID" value="PIC45607.1"/>
    <property type="molecule type" value="Genomic_DNA"/>
</dbReference>
<keyword evidence="2" id="KW-1185">Reference proteome</keyword>
<dbReference type="AlphaFoldDB" id="A0A2G5V1H8"/>
<comment type="caution">
    <text evidence="1">The sequence shown here is derived from an EMBL/GenBank/DDBJ whole genome shotgun (WGS) entry which is preliminary data.</text>
</comment>
<protein>
    <submittedName>
        <fullName evidence="1">Uncharacterized protein</fullName>
    </submittedName>
</protein>
<sequence>MNWALGMGTGDNCLLGQRERDSVKDANYSAPQRDESHPSFVLERLFRSIFVKRCRHEKLEVSLRNQLPKNLEPAAWPRNQKPGKL</sequence>
<evidence type="ECO:0000313" key="2">
    <source>
        <dbReference type="Proteomes" id="UP000230233"/>
    </source>
</evidence>
<evidence type="ECO:0000313" key="1">
    <source>
        <dbReference type="EMBL" id="PIC45607.1"/>
    </source>
</evidence>
<gene>
    <name evidence="1" type="primary">Cnig_chr_II.g5574</name>
    <name evidence="1" type="ORF">B9Z55_005574</name>
</gene>
<reference evidence="2" key="1">
    <citation type="submission" date="2017-10" db="EMBL/GenBank/DDBJ databases">
        <title>Rapid genome shrinkage in a self-fertile nematode reveals novel sperm competition proteins.</title>
        <authorList>
            <person name="Yin D."/>
            <person name="Schwarz E.M."/>
            <person name="Thomas C.G."/>
            <person name="Felde R.L."/>
            <person name="Korf I.F."/>
            <person name="Cutter A.D."/>
            <person name="Schartner C.M."/>
            <person name="Ralston E.J."/>
            <person name="Meyer B.J."/>
            <person name="Haag E.S."/>
        </authorList>
    </citation>
    <scope>NUCLEOTIDE SEQUENCE [LARGE SCALE GENOMIC DNA]</scope>
    <source>
        <strain evidence="2">JU1422</strain>
    </source>
</reference>
<dbReference type="Proteomes" id="UP000230233">
    <property type="component" value="Chromosome II"/>
</dbReference>
<proteinExistence type="predicted"/>
<accession>A0A2G5V1H8</accession>
<name>A0A2G5V1H8_9PELO</name>
<organism evidence="1 2">
    <name type="scientific">Caenorhabditis nigoni</name>
    <dbReference type="NCBI Taxonomy" id="1611254"/>
    <lineage>
        <taxon>Eukaryota</taxon>
        <taxon>Metazoa</taxon>
        <taxon>Ecdysozoa</taxon>
        <taxon>Nematoda</taxon>
        <taxon>Chromadorea</taxon>
        <taxon>Rhabditida</taxon>
        <taxon>Rhabditina</taxon>
        <taxon>Rhabditomorpha</taxon>
        <taxon>Rhabditoidea</taxon>
        <taxon>Rhabditidae</taxon>
        <taxon>Peloderinae</taxon>
        <taxon>Caenorhabditis</taxon>
    </lineage>
</organism>